<dbReference type="InterPro" id="IPR007507">
    <property type="entry name" value="Glycos_transf_N"/>
</dbReference>
<feature type="site" description="Transition state stabilizer" evidence="9">
    <location>
        <position position="212"/>
    </location>
</feature>
<dbReference type="UniPathway" id="UPA00958"/>
<reference evidence="12 13" key="1">
    <citation type="journal article" date="2014" name="Genome Announc.">
        <title>Draft Genome Sequence of Lutibaculum baratangense Strain AMV1T, Isolated from a Mud Volcano in Andamans, India.</title>
        <authorList>
            <person name="Singh A."/>
            <person name="Sreenivas A."/>
            <person name="Sathyanarayana Reddy G."/>
            <person name="Pinnaka A.K."/>
            <person name="Shivaji S."/>
        </authorList>
    </citation>
    <scope>NUCLEOTIDE SEQUENCE [LARGE SCALE GENOMIC DNA]</scope>
    <source>
        <strain evidence="12 13">AMV1</strain>
    </source>
</reference>
<comment type="pathway">
    <text evidence="2 10">Bacterial outer membrane biogenesis; LPS core biosynthesis.</text>
</comment>
<dbReference type="eggNOG" id="COG1519">
    <property type="taxonomic scope" value="Bacteria"/>
</dbReference>
<dbReference type="EC" id="2.4.99.12" evidence="3 10"/>
<dbReference type="InterPro" id="IPR038107">
    <property type="entry name" value="Glycos_transf_N_sf"/>
</dbReference>
<sequence>MTSPRSSLLRAYRIATRLGTPLAGSFVKWRARKGKEDMARRGERFGIPSEPRPQGPLLWVHAASVGETMAVLPLIARILAHWPVHVLLTTTTVTSARLAGERLPQGAFHQFSPLDSPRFVERFLDHWRPGAAIFVESEIWPNIISSAHKRHVPLVLVNARLSERSFERWRQRPRAAADLFPAFDLCLAKSEQDARRYRELGTSSAASVGNLKFDAPVLPARPTDLAAFQYALNRRPVWTACSTHPGEEELILDAHREIAGRHRDLLTIIAPRHPERRQAVLDLAAERDLTVQLRTQAGRVAPETEIYLLDTIGELGLAMRLAPVVFMGGSLVPHQGQNPIEPAKLGRLVLHGPHVMNFAEVYEALDAVGGAEIVNGSRDLARLVDRFLSSPSSATRRGEAAKEAIIPFEGAIARTLNAVSPILERMTTEG</sequence>
<dbReference type="GO" id="GO:0005886">
    <property type="term" value="C:plasma membrane"/>
    <property type="evidence" value="ECO:0007669"/>
    <property type="project" value="UniProtKB-SubCell"/>
</dbReference>
<evidence type="ECO:0000256" key="6">
    <source>
        <dbReference type="ARBA" id="ARBA00031445"/>
    </source>
</evidence>
<dbReference type="PATRIC" id="fig|631454.5.peg.2248"/>
<dbReference type="GO" id="GO:0009245">
    <property type="term" value="P:lipid A biosynthetic process"/>
    <property type="evidence" value="ECO:0007669"/>
    <property type="project" value="TreeGrafter"/>
</dbReference>
<comment type="caution">
    <text evidence="12">The sequence shown here is derived from an EMBL/GenBank/DDBJ whole genome shotgun (WGS) entry which is preliminary data.</text>
</comment>
<dbReference type="Gene3D" id="3.40.50.11720">
    <property type="entry name" value="3-Deoxy-D-manno-octulosonic-acid transferase, N-terminal domain"/>
    <property type="match status" value="1"/>
</dbReference>
<dbReference type="RefSeq" id="WP_023432409.1">
    <property type="nucleotide sequence ID" value="NZ_AWXZ01000029.1"/>
</dbReference>
<keyword evidence="10" id="KW-0448">Lipopolysaccharide biosynthesis</keyword>
<keyword evidence="13" id="KW-1185">Reference proteome</keyword>
<dbReference type="PANTHER" id="PTHR42755:SF1">
    <property type="entry name" value="3-DEOXY-D-MANNO-OCTULOSONIC ACID TRANSFERASE, MITOCHONDRIAL-RELATED"/>
    <property type="match status" value="1"/>
</dbReference>
<evidence type="ECO:0000259" key="11">
    <source>
        <dbReference type="Pfam" id="PF04413"/>
    </source>
</evidence>
<protein>
    <recommendedName>
        <fullName evidence="4 10">3-deoxy-D-manno-octulosonic acid transferase</fullName>
        <shortName evidence="10">Kdo transferase</shortName>
        <ecNumber evidence="3 10">2.4.99.12</ecNumber>
    </recommendedName>
    <alternativeName>
        <fullName evidence="6 10">Lipid IV(A) 3-deoxy-D-manno-octulosonic acid transferase</fullName>
    </alternativeName>
</protein>
<dbReference type="GO" id="GO:0009244">
    <property type="term" value="P:lipopolysaccharide core region biosynthetic process"/>
    <property type="evidence" value="ECO:0007669"/>
    <property type="project" value="UniProtKB-UniRule"/>
</dbReference>
<dbReference type="OrthoDB" id="9789797at2"/>
<evidence type="ECO:0000256" key="8">
    <source>
        <dbReference type="PIRSR" id="PIRSR639901-1"/>
    </source>
</evidence>
<proteinExistence type="inferred from homology"/>
<evidence type="ECO:0000256" key="7">
    <source>
        <dbReference type="ARBA" id="ARBA00049183"/>
    </source>
</evidence>
<evidence type="ECO:0000256" key="3">
    <source>
        <dbReference type="ARBA" id="ARBA00012621"/>
    </source>
</evidence>
<evidence type="ECO:0000256" key="5">
    <source>
        <dbReference type="ARBA" id="ARBA00022679"/>
    </source>
</evidence>
<dbReference type="STRING" id="631454.N177_2279"/>
<dbReference type="SUPFAM" id="SSF53756">
    <property type="entry name" value="UDP-Glycosyltransferase/glycogen phosphorylase"/>
    <property type="match status" value="1"/>
</dbReference>
<dbReference type="Gene3D" id="3.40.50.2000">
    <property type="entry name" value="Glycogen Phosphorylase B"/>
    <property type="match status" value="1"/>
</dbReference>
<feature type="site" description="Transition state stabilizer" evidence="9">
    <location>
        <position position="136"/>
    </location>
</feature>
<dbReference type="AlphaFoldDB" id="V4RFN4"/>
<name>V4RFN4_9HYPH</name>
<comment type="function">
    <text evidence="1 10">Involved in lipopolysaccharide (LPS) biosynthesis. Catalyzes the transfer of 3-deoxy-D-manno-octulosonate (Kdo) residue(s) from CMP-Kdo to lipid IV(A), the tetraacyldisaccharide-1,4'-bisphosphate precursor of lipid A.</text>
</comment>
<evidence type="ECO:0000256" key="1">
    <source>
        <dbReference type="ARBA" id="ARBA00003394"/>
    </source>
</evidence>
<evidence type="ECO:0000313" key="12">
    <source>
        <dbReference type="EMBL" id="ESR24956.1"/>
    </source>
</evidence>
<keyword evidence="5 10" id="KW-0808">Transferase</keyword>
<dbReference type="InterPro" id="IPR039901">
    <property type="entry name" value="Kdotransferase"/>
</dbReference>
<evidence type="ECO:0000256" key="9">
    <source>
        <dbReference type="PIRSR" id="PIRSR639901-2"/>
    </source>
</evidence>
<keyword evidence="10" id="KW-1003">Cell membrane</keyword>
<dbReference type="Proteomes" id="UP000017819">
    <property type="component" value="Unassembled WGS sequence"/>
</dbReference>
<dbReference type="Pfam" id="PF04413">
    <property type="entry name" value="Glycos_transf_N"/>
    <property type="match status" value="1"/>
</dbReference>
<evidence type="ECO:0000256" key="10">
    <source>
        <dbReference type="RuleBase" id="RU365103"/>
    </source>
</evidence>
<keyword evidence="10" id="KW-0472">Membrane</keyword>
<feature type="active site" description="Proton acceptor" evidence="8">
    <location>
        <position position="67"/>
    </location>
</feature>
<evidence type="ECO:0000256" key="4">
    <source>
        <dbReference type="ARBA" id="ARBA00019077"/>
    </source>
</evidence>
<comment type="subcellular location">
    <subcellularLocation>
        <location evidence="10">Cell membrane</location>
    </subcellularLocation>
</comment>
<evidence type="ECO:0000256" key="2">
    <source>
        <dbReference type="ARBA" id="ARBA00004713"/>
    </source>
</evidence>
<dbReference type="PANTHER" id="PTHR42755">
    <property type="entry name" value="3-DEOXY-MANNO-OCTULOSONATE CYTIDYLYLTRANSFERASE"/>
    <property type="match status" value="1"/>
</dbReference>
<evidence type="ECO:0000313" key="13">
    <source>
        <dbReference type="Proteomes" id="UP000017819"/>
    </source>
</evidence>
<feature type="domain" description="3-deoxy-D-manno-octulosonic-acid transferase N-terminal" evidence="11">
    <location>
        <begin position="40"/>
        <end position="215"/>
    </location>
</feature>
<accession>V4RFN4</accession>
<gene>
    <name evidence="12" type="ORF">N177_2279</name>
</gene>
<comment type="similarity">
    <text evidence="10">Belongs to the glycosyltransferase group 1 family.</text>
</comment>
<organism evidence="12 13">
    <name type="scientific">Lutibaculum baratangense AMV1</name>
    <dbReference type="NCBI Taxonomy" id="631454"/>
    <lineage>
        <taxon>Bacteria</taxon>
        <taxon>Pseudomonadati</taxon>
        <taxon>Pseudomonadota</taxon>
        <taxon>Alphaproteobacteria</taxon>
        <taxon>Hyphomicrobiales</taxon>
        <taxon>Tepidamorphaceae</taxon>
        <taxon>Lutibaculum</taxon>
    </lineage>
</organism>
<comment type="catalytic activity">
    <reaction evidence="7 10">
        <text>lipid IVA (E. coli) + CMP-3-deoxy-beta-D-manno-octulosonate = alpha-Kdo-(2-&gt;6)-lipid IVA (E. coli) + CMP + H(+)</text>
        <dbReference type="Rhea" id="RHEA:28066"/>
        <dbReference type="ChEBI" id="CHEBI:15378"/>
        <dbReference type="ChEBI" id="CHEBI:58603"/>
        <dbReference type="ChEBI" id="CHEBI:60364"/>
        <dbReference type="ChEBI" id="CHEBI:60377"/>
        <dbReference type="ChEBI" id="CHEBI:85987"/>
        <dbReference type="EC" id="2.4.99.12"/>
    </reaction>
</comment>
<dbReference type="GO" id="GO:0043842">
    <property type="term" value="F:Kdo transferase activity"/>
    <property type="evidence" value="ECO:0007669"/>
    <property type="project" value="UniProtKB-EC"/>
</dbReference>
<dbReference type="EMBL" id="AWXZ01000029">
    <property type="protein sequence ID" value="ESR24956.1"/>
    <property type="molecule type" value="Genomic_DNA"/>
</dbReference>